<gene>
    <name evidence="8" type="ORF">FHR82_005585</name>
</gene>
<evidence type="ECO:0000256" key="2">
    <source>
        <dbReference type="ARBA" id="ARBA00023015"/>
    </source>
</evidence>
<dbReference type="Gene3D" id="3.40.50.300">
    <property type="entry name" value="P-loop containing nucleotide triphosphate hydrolases"/>
    <property type="match status" value="1"/>
</dbReference>
<keyword evidence="3 5" id="KW-0238">DNA-binding</keyword>
<dbReference type="SMART" id="SM01043">
    <property type="entry name" value="BTAD"/>
    <property type="match status" value="1"/>
</dbReference>
<dbReference type="EMBL" id="JACHJQ010000006">
    <property type="protein sequence ID" value="MBB4909327.1"/>
    <property type="molecule type" value="Genomic_DNA"/>
</dbReference>
<keyword evidence="9" id="KW-1185">Reference proteome</keyword>
<dbReference type="Pfam" id="PF00931">
    <property type="entry name" value="NB-ARC"/>
    <property type="match status" value="1"/>
</dbReference>
<protein>
    <submittedName>
        <fullName evidence="8">DNA-binding SARP family transcriptional activator</fullName>
    </submittedName>
</protein>
<dbReference type="Gene3D" id="1.10.10.10">
    <property type="entry name" value="Winged helix-like DNA-binding domain superfamily/Winged helix DNA-binding domain"/>
    <property type="match status" value="2"/>
</dbReference>
<dbReference type="PANTHER" id="PTHR35807:SF1">
    <property type="entry name" value="TRANSCRIPTIONAL REGULATOR REDD"/>
    <property type="match status" value="1"/>
</dbReference>
<dbReference type="InterPro" id="IPR036388">
    <property type="entry name" value="WH-like_DNA-bd_sf"/>
</dbReference>
<keyword evidence="2" id="KW-0805">Transcription regulation</keyword>
<dbReference type="Pfam" id="PF03704">
    <property type="entry name" value="BTAD"/>
    <property type="match status" value="1"/>
</dbReference>
<dbReference type="SUPFAM" id="SSF48452">
    <property type="entry name" value="TPR-like"/>
    <property type="match status" value="3"/>
</dbReference>
<keyword evidence="4" id="KW-0804">Transcription</keyword>
<dbReference type="GO" id="GO:0003677">
    <property type="term" value="F:DNA binding"/>
    <property type="evidence" value="ECO:0007669"/>
    <property type="project" value="UniProtKB-UniRule"/>
</dbReference>
<dbReference type="GO" id="GO:0043531">
    <property type="term" value="F:ADP binding"/>
    <property type="evidence" value="ECO:0007669"/>
    <property type="project" value="InterPro"/>
</dbReference>
<dbReference type="CDD" id="cd15831">
    <property type="entry name" value="BTAD"/>
    <property type="match status" value="1"/>
</dbReference>
<dbReference type="RefSeq" id="WP_184813444.1">
    <property type="nucleotide sequence ID" value="NZ_JACHJQ010000006.1"/>
</dbReference>
<reference evidence="8 9" key="1">
    <citation type="submission" date="2020-08" db="EMBL/GenBank/DDBJ databases">
        <title>Genomic Encyclopedia of Type Strains, Phase III (KMG-III): the genomes of soil and plant-associated and newly described type strains.</title>
        <authorList>
            <person name="Whitman W."/>
        </authorList>
    </citation>
    <scope>NUCLEOTIDE SEQUENCE [LARGE SCALE GENOMIC DNA]</scope>
    <source>
        <strain evidence="8 9">CECT 8960</strain>
    </source>
</reference>
<dbReference type="InterPro" id="IPR001867">
    <property type="entry name" value="OmpR/PhoB-type_DNA-bd"/>
</dbReference>
<evidence type="ECO:0000256" key="1">
    <source>
        <dbReference type="ARBA" id="ARBA00005820"/>
    </source>
</evidence>
<evidence type="ECO:0000256" key="4">
    <source>
        <dbReference type="ARBA" id="ARBA00023163"/>
    </source>
</evidence>
<dbReference type="InterPro" id="IPR005158">
    <property type="entry name" value="BTAD"/>
</dbReference>
<keyword evidence="6" id="KW-0175">Coiled coil</keyword>
<dbReference type="SMART" id="SM00028">
    <property type="entry name" value="TPR"/>
    <property type="match status" value="6"/>
</dbReference>
<dbReference type="InterPro" id="IPR002182">
    <property type="entry name" value="NB-ARC"/>
</dbReference>
<evidence type="ECO:0000313" key="9">
    <source>
        <dbReference type="Proteomes" id="UP000520767"/>
    </source>
</evidence>
<evidence type="ECO:0000313" key="8">
    <source>
        <dbReference type="EMBL" id="MBB4909327.1"/>
    </source>
</evidence>
<name>A0A7W7VGE0_9PSEU</name>
<dbReference type="GO" id="GO:0006355">
    <property type="term" value="P:regulation of DNA-templated transcription"/>
    <property type="evidence" value="ECO:0007669"/>
    <property type="project" value="InterPro"/>
</dbReference>
<evidence type="ECO:0000256" key="3">
    <source>
        <dbReference type="ARBA" id="ARBA00023125"/>
    </source>
</evidence>
<dbReference type="InterPro" id="IPR016032">
    <property type="entry name" value="Sig_transdc_resp-reg_C-effctor"/>
</dbReference>
<dbReference type="Pfam" id="PF13424">
    <property type="entry name" value="TPR_12"/>
    <property type="match status" value="1"/>
</dbReference>
<dbReference type="InterPro" id="IPR027417">
    <property type="entry name" value="P-loop_NTPase"/>
</dbReference>
<dbReference type="Proteomes" id="UP000520767">
    <property type="component" value="Unassembled WGS sequence"/>
</dbReference>
<dbReference type="AlphaFoldDB" id="A0A7W7VGE0"/>
<feature type="coiled-coil region" evidence="6">
    <location>
        <begin position="977"/>
        <end position="1004"/>
    </location>
</feature>
<organism evidence="8 9">
    <name type="scientific">Actinophytocola algeriensis</name>
    <dbReference type="NCBI Taxonomy" id="1768010"/>
    <lineage>
        <taxon>Bacteria</taxon>
        <taxon>Bacillati</taxon>
        <taxon>Actinomycetota</taxon>
        <taxon>Actinomycetes</taxon>
        <taxon>Pseudonocardiales</taxon>
        <taxon>Pseudonocardiaceae</taxon>
    </lineage>
</organism>
<dbReference type="InterPro" id="IPR019734">
    <property type="entry name" value="TPR_rpt"/>
</dbReference>
<proteinExistence type="inferred from homology"/>
<feature type="DNA-binding region" description="OmpR/PhoB-type" evidence="5">
    <location>
        <begin position="1"/>
        <end position="92"/>
    </location>
</feature>
<evidence type="ECO:0000256" key="6">
    <source>
        <dbReference type="SAM" id="Coils"/>
    </source>
</evidence>
<accession>A0A7W7VGE0</accession>
<feature type="domain" description="OmpR/PhoB-type" evidence="7">
    <location>
        <begin position="1"/>
        <end position="92"/>
    </location>
</feature>
<dbReference type="Gene3D" id="1.25.40.10">
    <property type="entry name" value="Tetratricopeptide repeat domain"/>
    <property type="match status" value="3"/>
</dbReference>
<dbReference type="InterPro" id="IPR051677">
    <property type="entry name" value="AfsR-DnrI-RedD_regulator"/>
</dbReference>
<dbReference type="GO" id="GO:0000160">
    <property type="term" value="P:phosphorelay signal transduction system"/>
    <property type="evidence" value="ECO:0007669"/>
    <property type="project" value="InterPro"/>
</dbReference>
<comment type="similarity">
    <text evidence="1">Belongs to the AfsR/DnrI/RedD regulatory family.</text>
</comment>
<dbReference type="Pfam" id="PF00486">
    <property type="entry name" value="Trans_reg_C"/>
    <property type="match status" value="1"/>
</dbReference>
<dbReference type="SUPFAM" id="SSF52540">
    <property type="entry name" value="P-loop containing nucleoside triphosphate hydrolases"/>
    <property type="match status" value="1"/>
</dbReference>
<dbReference type="SUPFAM" id="SSF46894">
    <property type="entry name" value="C-terminal effector domain of the bipartite response regulators"/>
    <property type="match status" value="1"/>
</dbReference>
<dbReference type="SMART" id="SM00862">
    <property type="entry name" value="Trans_reg_C"/>
    <property type="match status" value="1"/>
</dbReference>
<dbReference type="PRINTS" id="PR00364">
    <property type="entry name" value="DISEASERSIST"/>
</dbReference>
<dbReference type="PANTHER" id="PTHR35807">
    <property type="entry name" value="TRANSCRIPTIONAL REGULATOR REDD-RELATED"/>
    <property type="match status" value="1"/>
</dbReference>
<evidence type="ECO:0000256" key="5">
    <source>
        <dbReference type="PROSITE-ProRule" id="PRU01091"/>
    </source>
</evidence>
<dbReference type="InterPro" id="IPR011990">
    <property type="entry name" value="TPR-like_helical_dom_sf"/>
</dbReference>
<sequence length="1029" mass="112630">MLCLLGPLELSSGGQELDLGGPRQRVVLAMLALNANRIVPLESLIDAVWDTTPPTTARAQVQICVSALRKIFTAADVPLRIRTRTPGYQLEVPADQLDTEQFSELVRTARTHAEAGRTAEAVATLRTALGLWRGEALADLHSELVRRGADQLGHARLAAVMERIQLDLTLGRHEATIGELTALVEEHPLRERLYEFLMLALYRSGRQAEALEVGRRARQTLIDELGIEPGKSLQRLETSILNRTPELDLVSNSPDSVPVIAPPANETPLVMPRRLPASIADFTGREDHLTLIRRALSGDEDQDDPFGMRIVALSGKGGVGKSTLAIRAAHELRDVYPDGHLYADLESGRIHDVLDRFLRALGVDGSTVPDDVEEKADMYRSRVANLRVLVVLDGATREDEVLPLLPAGPGCAVIVTSRAPLSGLPGAALVAIHPFDVGLSLEMLAKIIGPERMAAENGAAVELVDFCGRLPLAIRIAGARLASRPHWRLDILVARLRNTARRLDELTYHGLELRSSIGLTYRVLREEAKALFRLFSVIPTPSFPGWTAAALLNRDPFDAEEVLQQLVEAQLLDTVAIPGEHPRYRFHDLIRVYAYERLVEEDAEQDRHAAVVRLLGTWLAMAETAHRKEYGGDYTILHGPGPRWHLGEGAECDAGPLNDPMEWLEAERPSLVAAVRLAAAAGEHELCWDLALTAVTLFEVKGHYDDWRETAEVALEATTCAGNRRGEAATRYSLGTLALSQRRLTEAEEHFAAALASFRADGDAHGCALVLRNAAMVDRLRGHSTAMLAKYHDALRMMREVDDPVGEAGILASLAKLRIDEGDTARARELLDKALACTRRAGYLRGEAQVVIRFAELHLGENQVNEAHRAFNRVLLIVRNIGDRIGEAHALYGVGMVRQRAGRLDNAKATLQHAHSLARQVGERLIEAQSLYALGEIALARGNSGAGLVHLAEAQQLFAEFGSTVWHAKTLILLSDVHQGAGELDLARQEIERAEELLSMADSKEARRLSAELTAVKATLFPDIVNSVG</sequence>
<dbReference type="PROSITE" id="PS51755">
    <property type="entry name" value="OMPR_PHOB"/>
    <property type="match status" value="1"/>
</dbReference>
<comment type="caution">
    <text evidence="8">The sequence shown here is derived from an EMBL/GenBank/DDBJ whole genome shotgun (WGS) entry which is preliminary data.</text>
</comment>
<evidence type="ECO:0000259" key="7">
    <source>
        <dbReference type="PROSITE" id="PS51755"/>
    </source>
</evidence>